<dbReference type="RefSeq" id="WP_003659803.1">
    <property type="nucleotide sequence ID" value="NZ_BAYM01000390.1"/>
</dbReference>
<dbReference type="EMBL" id="BAYM01000390">
    <property type="protein sequence ID" value="GAN38077.1"/>
    <property type="molecule type" value="Genomic_DNA"/>
</dbReference>
<protein>
    <submittedName>
        <fullName evidence="1">Uncharacterized protein</fullName>
    </submittedName>
</protein>
<evidence type="ECO:0000313" key="2">
    <source>
        <dbReference type="Proteomes" id="UP000032552"/>
    </source>
</evidence>
<gene>
    <name evidence="1" type="ORF">LC0644_2666</name>
</gene>
<evidence type="ECO:0000313" key="1">
    <source>
        <dbReference type="EMBL" id="GAN38077.1"/>
    </source>
</evidence>
<sequence length="62" mass="6956">MEKGHLQEGEDELRIVIRAVNAHESVTAVMLSGINRYWRRCINIVNKGGNATLSPLDYNKSS</sequence>
<proteinExistence type="predicted"/>
<comment type="caution">
    <text evidence="1">The sequence shown here is derived from an EMBL/GenBank/DDBJ whole genome shotgun (WGS) entry which is preliminary data.</text>
</comment>
<accession>A0A0C9QE69</accession>
<dbReference type="GeneID" id="57089164"/>
<organism evidence="1 2">
    <name type="scientific">Lacticaseibacillus paracasei NRIC 0644</name>
    <dbReference type="NCBI Taxonomy" id="1435038"/>
    <lineage>
        <taxon>Bacteria</taxon>
        <taxon>Bacillati</taxon>
        <taxon>Bacillota</taxon>
        <taxon>Bacilli</taxon>
        <taxon>Lactobacillales</taxon>
        <taxon>Lactobacillaceae</taxon>
        <taxon>Lacticaseibacillus</taxon>
    </lineage>
</organism>
<name>A0A0C9QE69_LACPA</name>
<dbReference type="AlphaFoldDB" id="A0A0C9QE69"/>
<dbReference type="Proteomes" id="UP000032552">
    <property type="component" value="Unassembled WGS sequence"/>
</dbReference>
<reference evidence="2" key="1">
    <citation type="submission" date="2014-05" db="EMBL/GenBank/DDBJ databases">
        <title>Whole genome sequencing of Lactobacillus casei NRIC0644.</title>
        <authorList>
            <person name="Atarashi H."/>
            <person name="Yoshida Y."/>
            <person name="Fujimura S."/>
            <person name="Tanaka N."/>
            <person name="Shiwa Y."/>
            <person name="Yoshikawa H."/>
            <person name="Okada S."/>
            <person name="Nakagawa J."/>
        </authorList>
    </citation>
    <scope>NUCLEOTIDE SEQUENCE [LARGE SCALE GENOMIC DNA]</scope>
    <source>
        <strain evidence="2">NRIC0644</strain>
    </source>
</reference>